<dbReference type="InterPro" id="IPR000086">
    <property type="entry name" value="NUDIX_hydrolase_dom"/>
</dbReference>
<dbReference type="PROSITE" id="PS51462">
    <property type="entry name" value="NUDIX"/>
    <property type="match status" value="1"/>
</dbReference>
<organism evidence="2 3">
    <name type="scientific">Levilactobacillus spicheri</name>
    <dbReference type="NCBI Taxonomy" id="216463"/>
    <lineage>
        <taxon>Bacteria</taxon>
        <taxon>Bacillati</taxon>
        <taxon>Bacillota</taxon>
        <taxon>Bacilli</taxon>
        <taxon>Lactobacillales</taxon>
        <taxon>Lactobacillaceae</taxon>
        <taxon>Levilactobacillus</taxon>
    </lineage>
</organism>
<dbReference type="InterPro" id="IPR015797">
    <property type="entry name" value="NUDIX_hydrolase-like_dom_sf"/>
</dbReference>
<feature type="domain" description="Nudix hydrolase" evidence="1">
    <location>
        <begin position="5"/>
        <end position="140"/>
    </location>
</feature>
<dbReference type="InterPro" id="IPR036388">
    <property type="entry name" value="WH-like_DNA-bd_sf"/>
</dbReference>
<dbReference type="AlphaFoldDB" id="A0A0F3RWS8"/>
<dbReference type="Pfam" id="PF00293">
    <property type="entry name" value="NUDIX"/>
    <property type="match status" value="1"/>
</dbReference>
<dbReference type="PATRIC" id="fig|216463.3.peg.2721"/>
<gene>
    <name evidence="2" type="ORF">VC81_04435</name>
</gene>
<evidence type="ECO:0000313" key="2">
    <source>
        <dbReference type="EMBL" id="KJW13252.1"/>
    </source>
</evidence>
<dbReference type="Gene3D" id="3.90.79.10">
    <property type="entry name" value="Nucleoside Triphosphate Pyrophosphohydrolase"/>
    <property type="match status" value="1"/>
</dbReference>
<dbReference type="STRING" id="216463.VC81_04435"/>
<dbReference type="InterPro" id="IPR054105">
    <property type="entry name" value="WHD_NrtR"/>
</dbReference>
<dbReference type="PANTHER" id="PTHR43736:SF4">
    <property type="entry name" value="SLR1690 PROTEIN"/>
    <property type="match status" value="1"/>
</dbReference>
<sequence length="250" mass="28038">MTQPAITITNIIWGFDRTTHQVTVLLLKRAEAPFQGYWALPETTLRFNESADEAALRLVREKIGLNLDSFHTEQLATFTHPRRTPQQRTLSLAYMTFLPELPTLTPGYGATAAKWFTFTPQADRYQVQAGPLTFTTQPATSQASYYAALAKRTATPQTVLAFDHDWILTVACDRIRNKLDYQPNILLILGPAFTLKAARTVFAAFLRLDLTAIDNSNFKKNHQHLLTAVGTTAATHAGRPAKLYRLNYLA</sequence>
<accession>A0A0F3RWS8</accession>
<dbReference type="Gene3D" id="1.10.10.10">
    <property type="entry name" value="Winged helix-like DNA-binding domain superfamily/Winged helix DNA-binding domain"/>
    <property type="match status" value="1"/>
</dbReference>
<dbReference type="Pfam" id="PF21906">
    <property type="entry name" value="WHD_NrtR"/>
    <property type="match status" value="1"/>
</dbReference>
<protein>
    <submittedName>
        <fullName evidence="2">ADP-ribose pyrophosphatase</fullName>
    </submittedName>
</protein>
<dbReference type="InterPro" id="IPR036390">
    <property type="entry name" value="WH_DNA-bd_sf"/>
</dbReference>
<dbReference type="CDD" id="cd18873">
    <property type="entry name" value="NUDIX_NadM_like"/>
    <property type="match status" value="1"/>
</dbReference>
<dbReference type="PANTHER" id="PTHR43736">
    <property type="entry name" value="ADP-RIBOSE PYROPHOSPHATASE"/>
    <property type="match status" value="1"/>
</dbReference>
<proteinExistence type="predicted"/>
<comment type="caution">
    <text evidence="2">The sequence shown here is derived from an EMBL/GenBank/DDBJ whole genome shotgun (WGS) entry which is preliminary data.</text>
</comment>
<evidence type="ECO:0000313" key="3">
    <source>
        <dbReference type="Proteomes" id="UP000033491"/>
    </source>
</evidence>
<dbReference type="SUPFAM" id="SSF55811">
    <property type="entry name" value="Nudix"/>
    <property type="match status" value="1"/>
</dbReference>
<dbReference type="OrthoDB" id="9786141at2"/>
<evidence type="ECO:0000259" key="1">
    <source>
        <dbReference type="PROSITE" id="PS51462"/>
    </source>
</evidence>
<dbReference type="Proteomes" id="UP000033491">
    <property type="component" value="Unassembled WGS sequence"/>
</dbReference>
<dbReference type="RefSeq" id="WP_045806958.1">
    <property type="nucleotide sequence ID" value="NZ_JZCR01000009.1"/>
</dbReference>
<dbReference type="EMBL" id="JZCR01000009">
    <property type="protein sequence ID" value="KJW13252.1"/>
    <property type="molecule type" value="Genomic_DNA"/>
</dbReference>
<reference evidence="2 3" key="1">
    <citation type="submission" date="2015-03" db="EMBL/GenBank/DDBJ databases">
        <authorList>
            <person name="Zheng J."/>
            <person name="Ganezle M."/>
        </authorList>
    </citation>
    <scope>NUCLEOTIDE SEQUENCE [LARGE SCALE GENOMIC DNA]</scope>
    <source>
        <strain evidence="2 3">LP38</strain>
    </source>
</reference>
<name>A0A0F3RWS8_9LACO</name>
<dbReference type="SUPFAM" id="SSF46785">
    <property type="entry name" value="Winged helix' DNA-binding domain"/>
    <property type="match status" value="1"/>
</dbReference>